<comment type="caution">
    <text evidence="3">The sequence shown here is derived from an EMBL/GenBank/DDBJ whole genome shotgun (WGS) entry which is preliminary data.</text>
</comment>
<feature type="domain" description="J" evidence="2">
    <location>
        <begin position="9"/>
        <end position="75"/>
    </location>
</feature>
<keyword evidence="4" id="KW-1185">Reference proteome</keyword>
<feature type="compositionally biased region" description="Pro residues" evidence="1">
    <location>
        <begin position="466"/>
        <end position="485"/>
    </location>
</feature>
<feature type="region of interest" description="Disordered" evidence="1">
    <location>
        <begin position="74"/>
        <end position="166"/>
    </location>
</feature>
<dbReference type="EMBL" id="SWKV01000066">
    <property type="protein sequence ID" value="KAF3034614.1"/>
    <property type="molecule type" value="Genomic_DNA"/>
</dbReference>
<feature type="region of interest" description="Disordered" evidence="1">
    <location>
        <begin position="179"/>
        <end position="612"/>
    </location>
</feature>
<protein>
    <recommendedName>
        <fullName evidence="2">J domain-containing protein</fullName>
    </recommendedName>
</protein>
<evidence type="ECO:0000313" key="4">
    <source>
        <dbReference type="Proteomes" id="UP000758155"/>
    </source>
</evidence>
<gene>
    <name evidence="3" type="ORF">E8E12_005853</name>
</gene>
<dbReference type="SUPFAM" id="SSF46565">
    <property type="entry name" value="Chaperone J-domain"/>
    <property type="match status" value="1"/>
</dbReference>
<dbReference type="InterPro" id="IPR036869">
    <property type="entry name" value="J_dom_sf"/>
</dbReference>
<feature type="compositionally biased region" description="Polar residues" evidence="1">
    <location>
        <begin position="366"/>
        <end position="393"/>
    </location>
</feature>
<organism evidence="3 4">
    <name type="scientific">Didymella heteroderae</name>
    <dbReference type="NCBI Taxonomy" id="1769908"/>
    <lineage>
        <taxon>Eukaryota</taxon>
        <taxon>Fungi</taxon>
        <taxon>Dikarya</taxon>
        <taxon>Ascomycota</taxon>
        <taxon>Pezizomycotina</taxon>
        <taxon>Dothideomycetes</taxon>
        <taxon>Pleosporomycetidae</taxon>
        <taxon>Pleosporales</taxon>
        <taxon>Pleosporineae</taxon>
        <taxon>Didymellaceae</taxon>
        <taxon>Didymella</taxon>
    </lineage>
</organism>
<evidence type="ECO:0000313" key="3">
    <source>
        <dbReference type="EMBL" id="KAF3034614.1"/>
    </source>
</evidence>
<dbReference type="PANTHER" id="PTHR44029:SF1">
    <property type="entry name" value="DNAJ HOMOLOG SUBFAMILY C MEMBER 21"/>
    <property type="match status" value="1"/>
</dbReference>
<feature type="compositionally biased region" description="Polar residues" evidence="1">
    <location>
        <begin position="425"/>
        <end position="438"/>
    </location>
</feature>
<feature type="compositionally biased region" description="Polar residues" evidence="1">
    <location>
        <begin position="136"/>
        <end position="148"/>
    </location>
</feature>
<dbReference type="PROSITE" id="PS50076">
    <property type="entry name" value="DNAJ_2"/>
    <property type="match status" value="1"/>
</dbReference>
<sequence>MVKADASRNYYADLKVAPNASENEIRKAFRSLALQYHPDRNPGREQEFVVKFQEIQAAHEVLCDPTQRLKYDKERTKYRHLNVPANTPNTPRARPPPPPRNAYTTTTPSGSYYRPPPPKPQPPPQRPPQPQHHHQTYNSGQDRFTNKNFRPPPTAQRPHSGHKDSQDRANVFTAWQKMKSGARPEDPRPHNPTNPNNPNGTPFGRSQSTRVPSNKTGFNPGTPGADEGPAKSGGYRSSYARPAATPPTPAESNSPNVDAPFSEGNRVRTPYYSKASGIREEGIGRSASMRNSPSHSHQPSPSNEGGSYSDSGRRQQRNSYGGHPNKGQFPQMYPDSSDESEAEVFQTGTANRPRAQPRASKPQSPPTWNQNAFATPPSKQSAPSPGNVPNSFKSRSEESINMKFSPSDWHGKFGGGNADYFAPNAQPSANNKGRQSPTRGRAGSQRVAGAPYPAPGNTFKTQFGYMPPPPPGPPPQPKFAPPPEALPHTAKFSPEIWSETFKEPSWALPTEGLDRKNSETVKRPKPVRKQSVPRPQDQTEKARPKYQATAEEPMAEPDEMDIDSDAPATTNANTSATRPKSAPSSPRKDKTRRTGSMPPKTAPFPAPAGDSLAPGLNGLSGIATVEPFLPAQNGGLSLDALKDTLPFQSQASNAHPTKPNSARSLKLPPVPAAPHPPLKLDMTTTDAYFSHMESYVRSFNAFSKGVTDHFASRSAELEDLDDRFIHNRGETTKKLGFASYLNRMREDEAVMVVWKIAQERHIQALEQCEEVRNKTIKLYQ</sequence>
<dbReference type="SMART" id="SM00271">
    <property type="entry name" value="DnaJ"/>
    <property type="match status" value="1"/>
</dbReference>
<proteinExistence type="predicted"/>
<feature type="compositionally biased region" description="Acidic residues" evidence="1">
    <location>
        <begin position="553"/>
        <end position="564"/>
    </location>
</feature>
<feature type="compositionally biased region" description="Low complexity" evidence="1">
    <location>
        <begin position="292"/>
        <end position="302"/>
    </location>
</feature>
<dbReference type="Gene3D" id="1.10.287.110">
    <property type="entry name" value="DnaJ domain"/>
    <property type="match status" value="1"/>
</dbReference>
<dbReference type="PANTHER" id="PTHR44029">
    <property type="entry name" value="DNAJ HOMOLOG SUBFAMILY C MEMBER 21"/>
    <property type="match status" value="1"/>
</dbReference>
<dbReference type="InterPro" id="IPR001623">
    <property type="entry name" value="DnaJ_domain"/>
</dbReference>
<dbReference type="PRINTS" id="PR00625">
    <property type="entry name" value="JDOMAIN"/>
</dbReference>
<accession>A0A9P4WKA2</accession>
<feature type="compositionally biased region" description="Pro residues" evidence="1">
    <location>
        <begin position="114"/>
        <end position="130"/>
    </location>
</feature>
<dbReference type="Proteomes" id="UP000758155">
    <property type="component" value="Unassembled WGS sequence"/>
</dbReference>
<dbReference type="InterPro" id="IPR018253">
    <property type="entry name" value="DnaJ_domain_CS"/>
</dbReference>
<feature type="compositionally biased region" description="Polar residues" evidence="1">
    <location>
        <begin position="204"/>
        <end position="219"/>
    </location>
</feature>
<dbReference type="CDD" id="cd06257">
    <property type="entry name" value="DnaJ"/>
    <property type="match status" value="1"/>
</dbReference>
<feature type="compositionally biased region" description="Low complexity" evidence="1">
    <location>
        <begin position="565"/>
        <end position="577"/>
    </location>
</feature>
<dbReference type="InterPro" id="IPR051964">
    <property type="entry name" value="Chaperone_stress_response"/>
</dbReference>
<evidence type="ECO:0000256" key="1">
    <source>
        <dbReference type="SAM" id="MobiDB-lite"/>
    </source>
</evidence>
<dbReference type="OrthoDB" id="10250354at2759"/>
<dbReference type="AlphaFoldDB" id="A0A9P4WKA2"/>
<name>A0A9P4WKA2_9PLEO</name>
<dbReference type="Pfam" id="PF00226">
    <property type="entry name" value="DnaJ"/>
    <property type="match status" value="1"/>
</dbReference>
<dbReference type="GO" id="GO:0005737">
    <property type="term" value="C:cytoplasm"/>
    <property type="evidence" value="ECO:0007669"/>
    <property type="project" value="TreeGrafter"/>
</dbReference>
<dbReference type="PROSITE" id="PS00636">
    <property type="entry name" value="DNAJ_1"/>
    <property type="match status" value="1"/>
</dbReference>
<reference evidence="3" key="1">
    <citation type="submission" date="2019-04" db="EMBL/GenBank/DDBJ databases">
        <title>Sequencing of skin fungus with MAO and IRED activity.</title>
        <authorList>
            <person name="Marsaioli A.J."/>
            <person name="Bonatto J.M.C."/>
            <person name="Reis Junior O."/>
        </authorList>
    </citation>
    <scope>NUCLEOTIDE SEQUENCE</scope>
    <source>
        <strain evidence="3">28M1</strain>
    </source>
</reference>
<evidence type="ECO:0000259" key="2">
    <source>
        <dbReference type="PROSITE" id="PS50076"/>
    </source>
</evidence>
<feature type="compositionally biased region" description="Basic and acidic residues" evidence="1">
    <location>
        <begin position="512"/>
        <end position="522"/>
    </location>
</feature>